<dbReference type="GO" id="GO:0003779">
    <property type="term" value="F:actin binding"/>
    <property type="evidence" value="ECO:0007669"/>
    <property type="project" value="TreeGrafter"/>
</dbReference>
<dbReference type="GO" id="GO:0045202">
    <property type="term" value="C:synapse"/>
    <property type="evidence" value="ECO:0007669"/>
    <property type="project" value="TreeGrafter"/>
</dbReference>
<evidence type="ECO:0000313" key="4">
    <source>
        <dbReference type="Proteomes" id="UP000524451"/>
    </source>
</evidence>
<protein>
    <submittedName>
        <fullName evidence="3">ENP1 protein</fullName>
    </submittedName>
</protein>
<feature type="compositionally biased region" description="Basic and acidic residues" evidence="1">
    <location>
        <begin position="342"/>
        <end position="364"/>
    </location>
</feature>
<dbReference type="InterPro" id="IPR057480">
    <property type="entry name" value="MAP1A/B/S-like_MBL"/>
</dbReference>
<dbReference type="GO" id="GO:0005875">
    <property type="term" value="C:microtubule associated complex"/>
    <property type="evidence" value="ECO:0007669"/>
    <property type="project" value="TreeGrafter"/>
</dbReference>
<dbReference type="Pfam" id="PF25281">
    <property type="entry name" value="MBL_MAP1B"/>
    <property type="match status" value="1"/>
</dbReference>
<dbReference type="Proteomes" id="UP000524451">
    <property type="component" value="Unassembled WGS sequence"/>
</dbReference>
<accession>A0A7L3Q2T8</accession>
<dbReference type="PANTHER" id="PTHR13843">
    <property type="entry name" value="MICROTUBULE-ASSOCIATED PROTEIN"/>
    <property type="match status" value="1"/>
</dbReference>
<organism evidence="3 4">
    <name type="scientific">Cettia cetti</name>
    <dbReference type="NCBI Taxonomy" id="68486"/>
    <lineage>
        <taxon>Eukaryota</taxon>
        <taxon>Metazoa</taxon>
        <taxon>Chordata</taxon>
        <taxon>Craniata</taxon>
        <taxon>Vertebrata</taxon>
        <taxon>Euteleostomi</taxon>
        <taxon>Archelosauria</taxon>
        <taxon>Archosauria</taxon>
        <taxon>Dinosauria</taxon>
        <taxon>Saurischia</taxon>
        <taxon>Theropoda</taxon>
        <taxon>Coelurosauria</taxon>
        <taxon>Aves</taxon>
        <taxon>Neognathae</taxon>
        <taxon>Neoaves</taxon>
        <taxon>Telluraves</taxon>
        <taxon>Australaves</taxon>
        <taxon>Passeriformes</taxon>
        <taxon>Sylvioidea</taxon>
        <taxon>Sylviidae</taxon>
        <taxon>Acrocephalinae</taxon>
        <taxon>Cettia</taxon>
    </lineage>
</organism>
<feature type="region of interest" description="Disordered" evidence="1">
    <location>
        <begin position="310"/>
        <end position="631"/>
    </location>
</feature>
<dbReference type="GO" id="GO:0005829">
    <property type="term" value="C:cytosol"/>
    <property type="evidence" value="ECO:0007669"/>
    <property type="project" value="TreeGrafter"/>
</dbReference>
<dbReference type="GO" id="GO:0030425">
    <property type="term" value="C:dendrite"/>
    <property type="evidence" value="ECO:0007669"/>
    <property type="project" value="TreeGrafter"/>
</dbReference>
<evidence type="ECO:0000256" key="1">
    <source>
        <dbReference type="SAM" id="MobiDB-lite"/>
    </source>
</evidence>
<dbReference type="PANTHER" id="PTHR13843:SF11">
    <property type="entry name" value="MICROTUBULE-ASSOCIATED PROTEIN 1S"/>
    <property type="match status" value="1"/>
</dbReference>
<evidence type="ECO:0000313" key="3">
    <source>
        <dbReference type="EMBL" id="NXU97816.1"/>
    </source>
</evidence>
<dbReference type="EMBL" id="VZUI01023594">
    <property type="protein sequence ID" value="NXU97816.1"/>
    <property type="molecule type" value="Genomic_DNA"/>
</dbReference>
<dbReference type="InterPro" id="IPR026074">
    <property type="entry name" value="MAP1"/>
</dbReference>
<dbReference type="GO" id="GO:0043025">
    <property type="term" value="C:neuronal cell body"/>
    <property type="evidence" value="ECO:0007669"/>
    <property type="project" value="TreeGrafter"/>
</dbReference>
<dbReference type="GO" id="GO:0016358">
    <property type="term" value="P:dendrite development"/>
    <property type="evidence" value="ECO:0007669"/>
    <property type="project" value="TreeGrafter"/>
</dbReference>
<dbReference type="AlphaFoldDB" id="A0A7L3Q2T8"/>
<evidence type="ECO:0000259" key="2">
    <source>
        <dbReference type="Pfam" id="PF25281"/>
    </source>
</evidence>
<dbReference type="GO" id="GO:0000226">
    <property type="term" value="P:microtubule cytoskeleton organization"/>
    <property type="evidence" value="ECO:0007669"/>
    <property type="project" value="InterPro"/>
</dbReference>
<sequence>FIELRYNPGCVLPEMEGLEEFMEYLSESLEPQSPFDLLEPPTMVGFLKLSKPCCYIFPGGRGDSAFFAVNGFNVLVNGGSNPKSSFWKLVRHLDRIDSILVTHAGTDSLPGINSLLQRKLAELEEDPSHSSQGNGDWAKNLISPELGVVFLNASEKLKDIEGDSRVLKSCDEAALTLHYLEKLGIRPNLLARDGGPLAEPTVLFQKMGVGRLDMYVLNPVRGTKELEFLLQHWAGNGFPKEQELPLQCLTSVCVLLVWHPVSHSEKIIRVLFPGCTPQARILEGLEKVKHLEFLKHPVVTKNDLKGTAQAEKPLLKQRRAESKESLKSGSKLSLVEAAAPVPKEKAPKVERKELKAGTKEKPKSLGDAARTGIKKTLLKKEPEKPKAKTAQKEPGTSDGSKSSSPEEMLPEAEREGERRRKEESTDEGIATADSELEPLSLENGGNRRPGVPGDPSCLENGLEDPESPQRLRYLESSPLRAVCPPSPMAKTPKSDRSVNFDLTPTGLLNHGAEDPCGSSEEKTLEMMSPASSGPPSAGHTPFHQSPVEGGAEEEGAGAARQQNAWPAGGGARDGSVPDKQAGCLSLSPFKDDVPDVSPTITTPSLPAEVGSPHSTEVDESLSVSFEQVLPP</sequence>
<dbReference type="GO" id="GO:0005874">
    <property type="term" value="C:microtubule"/>
    <property type="evidence" value="ECO:0007669"/>
    <property type="project" value="InterPro"/>
</dbReference>
<feature type="compositionally biased region" description="Low complexity" evidence="1">
    <location>
        <begin position="528"/>
        <end position="538"/>
    </location>
</feature>
<keyword evidence="4" id="KW-1185">Reference proteome</keyword>
<name>A0A7L3Q2T8_9SYLV</name>
<feature type="non-terminal residue" evidence="3">
    <location>
        <position position="1"/>
    </location>
</feature>
<comment type="caution">
    <text evidence="3">The sequence shown here is derived from an EMBL/GenBank/DDBJ whole genome shotgun (WGS) entry which is preliminary data.</text>
</comment>
<feature type="compositionally biased region" description="Basic and acidic residues" evidence="1">
    <location>
        <begin position="411"/>
        <end position="423"/>
    </location>
</feature>
<reference evidence="3 4" key="1">
    <citation type="submission" date="2019-09" db="EMBL/GenBank/DDBJ databases">
        <title>Bird 10,000 Genomes (B10K) Project - Family phase.</title>
        <authorList>
            <person name="Zhang G."/>
        </authorList>
    </citation>
    <scope>NUCLEOTIDE SEQUENCE [LARGE SCALE GENOMIC DNA]</scope>
    <source>
        <strain evidence="3">OUT-0056</strain>
        <tissue evidence="3">Blood</tissue>
    </source>
</reference>
<dbReference type="GO" id="GO:0031114">
    <property type="term" value="P:regulation of microtubule depolymerization"/>
    <property type="evidence" value="ECO:0007669"/>
    <property type="project" value="TreeGrafter"/>
</dbReference>
<dbReference type="GO" id="GO:0007409">
    <property type="term" value="P:axonogenesis"/>
    <property type="evidence" value="ECO:0007669"/>
    <property type="project" value="TreeGrafter"/>
</dbReference>
<dbReference type="GO" id="GO:0008017">
    <property type="term" value="F:microtubule binding"/>
    <property type="evidence" value="ECO:0007669"/>
    <property type="project" value="InterPro"/>
</dbReference>
<feature type="domain" description="Microtubule-associated protein 1A/B/S-like MBL-like" evidence="2">
    <location>
        <begin position="33"/>
        <end position="305"/>
    </location>
</feature>
<proteinExistence type="predicted"/>
<feature type="non-terminal residue" evidence="3">
    <location>
        <position position="631"/>
    </location>
</feature>
<feature type="compositionally biased region" description="Low complexity" evidence="1">
    <location>
        <begin position="327"/>
        <end position="341"/>
    </location>
</feature>
<gene>
    <name evidence="3" type="primary">Enp1</name>
    <name evidence="3" type="ORF">CETCET_R01168</name>
</gene>